<accession>A0A5R9IYF7</accession>
<name>A0A5R9IYF7_9PROT</name>
<reference evidence="2 3" key="1">
    <citation type="submission" date="2019-05" db="EMBL/GenBank/DDBJ databases">
        <authorList>
            <person name="Pankratov T."/>
            <person name="Grouzdev D."/>
        </authorList>
    </citation>
    <scope>NUCLEOTIDE SEQUENCE [LARGE SCALE GENOMIC DNA]</scope>
    <source>
        <strain evidence="2 3">KEBCLARHB70R</strain>
    </source>
</reference>
<feature type="compositionally biased region" description="Basic and acidic residues" evidence="1">
    <location>
        <begin position="1"/>
        <end position="27"/>
    </location>
</feature>
<proteinExistence type="predicted"/>
<evidence type="ECO:0008006" key="4">
    <source>
        <dbReference type="Google" id="ProtNLM"/>
    </source>
</evidence>
<keyword evidence="3" id="KW-1185">Reference proteome</keyword>
<dbReference type="EMBL" id="VCDI01000016">
    <property type="protein sequence ID" value="TLU70510.1"/>
    <property type="molecule type" value="Genomic_DNA"/>
</dbReference>
<evidence type="ECO:0000313" key="3">
    <source>
        <dbReference type="Proteomes" id="UP000305654"/>
    </source>
</evidence>
<evidence type="ECO:0000313" key="2">
    <source>
        <dbReference type="EMBL" id="TLU70510.1"/>
    </source>
</evidence>
<dbReference type="Proteomes" id="UP000305654">
    <property type="component" value="Unassembled WGS sequence"/>
</dbReference>
<dbReference type="RefSeq" id="WP_138328107.1">
    <property type="nucleotide sequence ID" value="NZ_VCDI01000016.1"/>
</dbReference>
<evidence type="ECO:0000256" key="1">
    <source>
        <dbReference type="SAM" id="MobiDB-lite"/>
    </source>
</evidence>
<gene>
    <name evidence="2" type="ORF">FE263_21535</name>
</gene>
<comment type="caution">
    <text evidence="2">The sequence shown here is derived from an EMBL/GenBank/DDBJ whole genome shotgun (WGS) entry which is preliminary data.</text>
</comment>
<dbReference type="OrthoDB" id="791686at2"/>
<dbReference type="AlphaFoldDB" id="A0A5R9IYF7"/>
<protein>
    <recommendedName>
        <fullName evidence="4">DUF5872 domain-containing protein</fullName>
    </recommendedName>
</protein>
<sequence length="169" mass="18605">MANIAKKTDPKLWDKVKTDVTEGDKGGRPGQWSARKAQLATQEYKKEGGGYEGAQTPDNHLAQWTREEWGTKSGAESGKTGERYLPKKARAHLSDADYKRTTEKKRSDTAKGRQFSAQPGDIAARTAGDRETGHASTRADLLEQAARRGIPGRSKMKKAELKRALQTHG</sequence>
<feature type="region of interest" description="Disordered" evidence="1">
    <location>
        <begin position="1"/>
        <end position="169"/>
    </location>
</feature>
<feature type="compositionally biased region" description="Basic and acidic residues" evidence="1">
    <location>
        <begin position="92"/>
        <end position="111"/>
    </location>
</feature>
<organism evidence="2 3">
    <name type="scientific">Lichenicoccus roseus</name>
    <dbReference type="NCBI Taxonomy" id="2683649"/>
    <lineage>
        <taxon>Bacteria</taxon>
        <taxon>Pseudomonadati</taxon>
        <taxon>Pseudomonadota</taxon>
        <taxon>Alphaproteobacteria</taxon>
        <taxon>Acetobacterales</taxon>
        <taxon>Acetobacteraceae</taxon>
        <taxon>Lichenicoccus</taxon>
    </lineage>
</organism>